<evidence type="ECO:0000313" key="14">
    <source>
        <dbReference type="Proteomes" id="UP000824023"/>
    </source>
</evidence>
<dbReference type="Proteomes" id="UP000824023">
    <property type="component" value="Unassembled WGS sequence"/>
</dbReference>
<evidence type="ECO:0000256" key="3">
    <source>
        <dbReference type="ARBA" id="ARBA00022452"/>
    </source>
</evidence>
<dbReference type="Gene3D" id="2.40.170.20">
    <property type="entry name" value="TonB-dependent receptor, beta-barrel domain"/>
    <property type="match status" value="1"/>
</dbReference>
<name>A0A9D2A4Y0_9BACE</name>
<dbReference type="InterPro" id="IPR036942">
    <property type="entry name" value="Beta-barrel_TonB_sf"/>
</dbReference>
<keyword evidence="7 8" id="KW-0998">Cell outer membrane</keyword>
<feature type="chain" id="PRO_5038723491" evidence="10">
    <location>
        <begin position="27"/>
        <end position="1147"/>
    </location>
</feature>
<keyword evidence="10" id="KW-0732">Signal</keyword>
<sequence length="1147" mass="129045">MNKKTKPLAYLLLGLFAAAGSLPATAQQPRPHKTVVQEVQDIEKKSVVGTVLDENEEPLPGASVRIEGTQIGVITDADGNFSIIAEGGEPVLLISYVGMKSARLPLTNDTKYVRVVLQPDVTLMDEVIVTGYQNIKRENATGAFQSLTSKEMDKRYTGDITANLEGKIPGLVTVTTDRYATGEDAITIRGVGTFNARTSPLVVVDGLPIEGGIESVNPYDIDNITVLKDAAAAAIYGARASNGVIVISTKRAKEERVSIDFNADLVVSEKQRYGNFNWASAADIIQLEKYNFNAMLQEDPNLIQQQLDYYNGGRVFSQSQVMRLLLQNYQGTLSDADLNATLERWARNDYRKEWQDAHDRTQITHQYNLGIRVKGKSLSSSIAINYRGDNQGVQREYGNSLSFSYNGDLKVNKWWDLSFGVNVLNNRSKTHATSSYDGMNSFSAYESMYAADGSGNLSRMEADVYPGEEPFSNSIYALKDPTYNFAEEMNYNFNKYRYTNVRTHVKTLFHLPVKGWTAQAQFQYEDINSRSQTRYNNESHYMRSLYNLYTTAQSVTEWVQDPNFDWDAAFNDPNTDWFDPYLGMMQVTNTQVNHAVPDGDLLSTYNTSSQFYTFRAQTQYNREFGAHAIDVLAGFEYRQTHTTTDSDLKYGYDHQTQTNLNLQTDWAFINNPYTGVLGSDYAVFGAPSNFDTSDVLHRYYSYYFTANYVYDRRYSLFGSYRVDKTDLFGTDPKFRGRPLWSVGASWNAHNEAFLKPLDWINVLKLRASFGLTGNIDSSVSSYLTASLDTNRYNGALTGSLLTPPNDQLRWEKTATWNVGLDFAVMNYRLHGSLDVYRKKGSDLLTSTDLDPTTGWSSLTINNGKMTNTGVELQLQGEILRAHKRQDWGVNLGFNLAYNKNKVTKVSHYPESGSEYLSMALHEGYPLNSLFSIDYAGLIEQDGTYFVGWRDKDGEVHTESIGSGVFTVEDAVFSGTYTPTISGAITPEITWNGFSLSAMFNFYGGHYMRTDNDVWTATIGNSAGYKGAFGDASVPKDYLRYWQGDTDVPANGYMQIHYNDMDDAVYRHTNVEHAGYVKLRNIVLGYDFSKRVCRAIGLNDLRLRFQINNVCTWARNSKGLDPEAVNPVTGTNYNRVPRSYTMSLFFNL</sequence>
<dbReference type="EMBL" id="DXCK01000062">
    <property type="protein sequence ID" value="HIZ01496.1"/>
    <property type="molecule type" value="Genomic_DNA"/>
</dbReference>
<evidence type="ECO:0000256" key="1">
    <source>
        <dbReference type="ARBA" id="ARBA00004571"/>
    </source>
</evidence>
<dbReference type="PROSITE" id="PS52016">
    <property type="entry name" value="TONB_DEPENDENT_REC_3"/>
    <property type="match status" value="1"/>
</dbReference>
<dbReference type="Pfam" id="PF13715">
    <property type="entry name" value="CarbopepD_reg_2"/>
    <property type="match status" value="1"/>
</dbReference>
<comment type="similarity">
    <text evidence="8 9">Belongs to the TonB-dependent receptor family.</text>
</comment>
<dbReference type="InterPro" id="IPR037066">
    <property type="entry name" value="Plug_dom_sf"/>
</dbReference>
<evidence type="ECO:0000256" key="4">
    <source>
        <dbReference type="ARBA" id="ARBA00022692"/>
    </source>
</evidence>
<keyword evidence="3 8" id="KW-1134">Transmembrane beta strand</keyword>
<accession>A0A9D2A4Y0</accession>
<dbReference type="NCBIfam" id="TIGR04056">
    <property type="entry name" value="OMP_RagA_SusC"/>
    <property type="match status" value="1"/>
</dbReference>
<evidence type="ECO:0000259" key="11">
    <source>
        <dbReference type="Pfam" id="PF00593"/>
    </source>
</evidence>
<dbReference type="GO" id="GO:0009279">
    <property type="term" value="C:cell outer membrane"/>
    <property type="evidence" value="ECO:0007669"/>
    <property type="project" value="UniProtKB-SubCell"/>
</dbReference>
<feature type="signal peptide" evidence="10">
    <location>
        <begin position="1"/>
        <end position="26"/>
    </location>
</feature>
<dbReference type="InterPro" id="IPR008969">
    <property type="entry name" value="CarboxyPept-like_regulatory"/>
</dbReference>
<dbReference type="Pfam" id="PF00593">
    <property type="entry name" value="TonB_dep_Rec_b-barrel"/>
    <property type="match status" value="1"/>
</dbReference>
<keyword evidence="2 8" id="KW-0813">Transport</keyword>
<comment type="subcellular location">
    <subcellularLocation>
        <location evidence="1 8">Cell outer membrane</location>
        <topology evidence="1 8">Multi-pass membrane protein</topology>
    </subcellularLocation>
</comment>
<evidence type="ECO:0000256" key="10">
    <source>
        <dbReference type="SAM" id="SignalP"/>
    </source>
</evidence>
<reference evidence="13" key="1">
    <citation type="journal article" date="2021" name="PeerJ">
        <title>Extensive microbial diversity within the chicken gut microbiome revealed by metagenomics and culture.</title>
        <authorList>
            <person name="Gilroy R."/>
            <person name="Ravi A."/>
            <person name="Getino M."/>
            <person name="Pursley I."/>
            <person name="Horton D.L."/>
            <person name="Alikhan N.F."/>
            <person name="Baker D."/>
            <person name="Gharbi K."/>
            <person name="Hall N."/>
            <person name="Watson M."/>
            <person name="Adriaenssens E.M."/>
            <person name="Foster-Nyarko E."/>
            <person name="Jarju S."/>
            <person name="Secka A."/>
            <person name="Antonio M."/>
            <person name="Oren A."/>
            <person name="Chaudhuri R.R."/>
            <person name="La Ragione R."/>
            <person name="Hildebrand F."/>
            <person name="Pallen M.J."/>
        </authorList>
    </citation>
    <scope>NUCLEOTIDE SEQUENCE</scope>
    <source>
        <strain evidence="13">ChiHjej12B11-24981</strain>
    </source>
</reference>
<dbReference type="Pfam" id="PF07715">
    <property type="entry name" value="Plug"/>
    <property type="match status" value="1"/>
</dbReference>
<evidence type="ECO:0000256" key="5">
    <source>
        <dbReference type="ARBA" id="ARBA00023077"/>
    </source>
</evidence>
<dbReference type="AlphaFoldDB" id="A0A9D2A4Y0"/>
<dbReference type="NCBIfam" id="TIGR04057">
    <property type="entry name" value="SusC_RagA_signa"/>
    <property type="match status" value="1"/>
</dbReference>
<proteinExistence type="inferred from homology"/>
<evidence type="ECO:0000256" key="8">
    <source>
        <dbReference type="PROSITE-ProRule" id="PRU01360"/>
    </source>
</evidence>
<dbReference type="Gene3D" id="2.170.130.10">
    <property type="entry name" value="TonB-dependent receptor, plug domain"/>
    <property type="match status" value="1"/>
</dbReference>
<organism evidence="13 14">
    <name type="scientific">Candidatus Bacteroides merdipullorum</name>
    <dbReference type="NCBI Taxonomy" id="2838474"/>
    <lineage>
        <taxon>Bacteria</taxon>
        <taxon>Pseudomonadati</taxon>
        <taxon>Bacteroidota</taxon>
        <taxon>Bacteroidia</taxon>
        <taxon>Bacteroidales</taxon>
        <taxon>Bacteroidaceae</taxon>
        <taxon>Bacteroides</taxon>
    </lineage>
</organism>
<keyword evidence="6 8" id="KW-0472">Membrane</keyword>
<dbReference type="SUPFAM" id="SSF56935">
    <property type="entry name" value="Porins"/>
    <property type="match status" value="1"/>
</dbReference>
<dbReference type="InterPro" id="IPR039426">
    <property type="entry name" value="TonB-dep_rcpt-like"/>
</dbReference>
<dbReference type="InterPro" id="IPR023996">
    <property type="entry name" value="TonB-dep_OMP_SusC/RagA"/>
</dbReference>
<dbReference type="SUPFAM" id="SSF49464">
    <property type="entry name" value="Carboxypeptidase regulatory domain-like"/>
    <property type="match status" value="1"/>
</dbReference>
<dbReference type="Gene3D" id="2.60.40.1120">
    <property type="entry name" value="Carboxypeptidase-like, regulatory domain"/>
    <property type="match status" value="1"/>
</dbReference>
<evidence type="ECO:0000256" key="2">
    <source>
        <dbReference type="ARBA" id="ARBA00022448"/>
    </source>
</evidence>
<keyword evidence="4 8" id="KW-0812">Transmembrane</keyword>
<dbReference type="InterPro" id="IPR012910">
    <property type="entry name" value="Plug_dom"/>
</dbReference>
<dbReference type="InterPro" id="IPR023997">
    <property type="entry name" value="TonB-dep_OMP_SusC/RagA_CS"/>
</dbReference>
<evidence type="ECO:0000259" key="12">
    <source>
        <dbReference type="Pfam" id="PF07715"/>
    </source>
</evidence>
<evidence type="ECO:0000256" key="6">
    <source>
        <dbReference type="ARBA" id="ARBA00023136"/>
    </source>
</evidence>
<feature type="domain" description="TonB-dependent receptor-like beta-barrel" evidence="11">
    <location>
        <begin position="535"/>
        <end position="1109"/>
    </location>
</feature>
<dbReference type="InterPro" id="IPR000531">
    <property type="entry name" value="Beta-barrel_TonB"/>
</dbReference>
<evidence type="ECO:0000256" key="7">
    <source>
        <dbReference type="ARBA" id="ARBA00023237"/>
    </source>
</evidence>
<gene>
    <name evidence="13" type="ORF">H9819_04475</name>
</gene>
<reference evidence="13" key="2">
    <citation type="submission" date="2021-04" db="EMBL/GenBank/DDBJ databases">
        <authorList>
            <person name="Gilroy R."/>
        </authorList>
    </citation>
    <scope>NUCLEOTIDE SEQUENCE</scope>
    <source>
        <strain evidence="13">ChiHjej12B11-24981</strain>
    </source>
</reference>
<feature type="domain" description="TonB-dependent receptor plug" evidence="12">
    <location>
        <begin position="138"/>
        <end position="244"/>
    </location>
</feature>
<evidence type="ECO:0000256" key="9">
    <source>
        <dbReference type="RuleBase" id="RU003357"/>
    </source>
</evidence>
<protein>
    <submittedName>
        <fullName evidence="13">SusC/RagA family TonB-linked outer membrane protein</fullName>
    </submittedName>
</protein>
<comment type="caution">
    <text evidence="13">The sequence shown here is derived from an EMBL/GenBank/DDBJ whole genome shotgun (WGS) entry which is preliminary data.</text>
</comment>
<keyword evidence="5 9" id="KW-0798">TonB box</keyword>
<evidence type="ECO:0000313" key="13">
    <source>
        <dbReference type="EMBL" id="HIZ01496.1"/>
    </source>
</evidence>